<dbReference type="PRINTS" id="PR00725">
    <property type="entry name" value="DADACBPTASE1"/>
</dbReference>
<keyword evidence="11" id="KW-0961">Cell wall biogenesis/degradation</keyword>
<evidence type="ECO:0000256" key="13">
    <source>
        <dbReference type="PIRSR" id="PIRSR618044-1"/>
    </source>
</evidence>
<dbReference type="InterPro" id="IPR001967">
    <property type="entry name" value="Peptidase_S11_N"/>
</dbReference>
<dbReference type="Gene3D" id="2.60.410.10">
    <property type="entry name" value="D-Ala-D-Ala carboxypeptidase, C-terminal domain"/>
    <property type="match status" value="1"/>
</dbReference>
<feature type="active site" description="Proton acceptor" evidence="13">
    <location>
        <position position="59"/>
    </location>
</feature>
<evidence type="ECO:0000256" key="16">
    <source>
        <dbReference type="SAM" id="SignalP"/>
    </source>
</evidence>
<dbReference type="Gene3D" id="3.40.710.10">
    <property type="entry name" value="DD-peptidase/beta-lactamase superfamily"/>
    <property type="match status" value="1"/>
</dbReference>
<keyword evidence="6" id="KW-0645">Protease</keyword>
<evidence type="ECO:0000256" key="8">
    <source>
        <dbReference type="ARBA" id="ARBA00022801"/>
    </source>
</evidence>
<reference evidence="18 19" key="1">
    <citation type="submission" date="2020-11" db="EMBL/GenBank/DDBJ databases">
        <title>Genome seq and assembly of Sphingosinicella sp.</title>
        <authorList>
            <person name="Chhetri G."/>
        </authorList>
    </citation>
    <scope>NUCLEOTIDE SEQUENCE [LARGE SCALE GENOMIC DNA]</scope>
    <source>
        <strain evidence="18 19">UDD2</strain>
    </source>
</reference>
<comment type="catalytic activity">
    <reaction evidence="12">
        <text>Preferential cleavage: (Ac)2-L-Lys-D-Ala-|-D-Ala. Also transpeptidation of peptidyl-alanyl moieties that are N-acyl substituents of D-alanine.</text>
        <dbReference type="EC" id="3.4.16.4"/>
    </reaction>
</comment>
<dbReference type="InterPro" id="IPR037167">
    <property type="entry name" value="Peptidase_S11_C_sf"/>
</dbReference>
<evidence type="ECO:0000256" key="6">
    <source>
        <dbReference type="ARBA" id="ARBA00022670"/>
    </source>
</evidence>
<keyword evidence="5 18" id="KW-0121">Carboxypeptidase</keyword>
<dbReference type="KEGG" id="sflv:IC614_03670"/>
<dbReference type="GO" id="GO:0009252">
    <property type="term" value="P:peptidoglycan biosynthetic process"/>
    <property type="evidence" value="ECO:0007669"/>
    <property type="project" value="UniProtKB-UniPathway"/>
</dbReference>
<evidence type="ECO:0000256" key="11">
    <source>
        <dbReference type="ARBA" id="ARBA00023316"/>
    </source>
</evidence>
<dbReference type="InterPro" id="IPR012907">
    <property type="entry name" value="Peptidase_S11_C"/>
</dbReference>
<sequence length="389" mass="41668">MRKALLLAVSAAALTLPAIAAAPPFDTPAPVAYLKDLSSGAILYAKDADRRIPPASMAKMMTTHLAFHLIKKGEIKLDQMCQVRPETWQQWHGPQAGSTMFLSPGEQVSVQNLLHGIVTLSGNDASVVLAECIAGTEPAFAALMNQEAKRLGMTNSNFGNSNGWPDEGVTYTTARDLARLAEATIEETPDLYKAFYQQESFTWGKTMGSGQAITQGNRNPLLGKVQGADGLKTGHTEEAGYGFTGSALQNGRRLVMVVAGLTSFNQRIDESVKFMNWGFRAWKGQPLLKRNEKIGTAQVQLGDESEVGLVAPRDIAVTLPAGLMTGNMRVKVVYNGPVKAPIQAGQHIADLVVETGDTQPQVMPLVAEKAVGEAGFFGRLWAGLTGLFA</sequence>
<evidence type="ECO:0000256" key="5">
    <source>
        <dbReference type="ARBA" id="ARBA00022645"/>
    </source>
</evidence>
<comment type="pathway">
    <text evidence="2">Cell wall biogenesis; peptidoglycan biosynthesis.</text>
</comment>
<feature type="binding site" evidence="14">
    <location>
        <position position="232"/>
    </location>
    <ligand>
        <name>substrate</name>
    </ligand>
</feature>
<dbReference type="InterPro" id="IPR018044">
    <property type="entry name" value="Peptidase_S11"/>
</dbReference>
<feature type="active site" evidence="13">
    <location>
        <position position="121"/>
    </location>
</feature>
<dbReference type="PANTHER" id="PTHR21581">
    <property type="entry name" value="D-ALANYL-D-ALANINE CARBOXYPEPTIDASE"/>
    <property type="match status" value="1"/>
</dbReference>
<keyword evidence="8" id="KW-0378">Hydrolase</keyword>
<keyword evidence="19" id="KW-1185">Reference proteome</keyword>
<dbReference type="SUPFAM" id="SSF56601">
    <property type="entry name" value="beta-lactamase/transpeptidase-like"/>
    <property type="match status" value="1"/>
</dbReference>
<dbReference type="RefSeq" id="WP_200972417.1">
    <property type="nucleotide sequence ID" value="NZ_CP065592.1"/>
</dbReference>
<dbReference type="EMBL" id="CP065592">
    <property type="protein sequence ID" value="QPQ55704.1"/>
    <property type="molecule type" value="Genomic_DNA"/>
</dbReference>
<evidence type="ECO:0000256" key="1">
    <source>
        <dbReference type="ARBA" id="ARBA00003217"/>
    </source>
</evidence>
<gene>
    <name evidence="18" type="ORF">IC614_03670</name>
</gene>
<evidence type="ECO:0000256" key="15">
    <source>
        <dbReference type="RuleBase" id="RU004016"/>
    </source>
</evidence>
<dbReference type="GO" id="GO:0009002">
    <property type="term" value="F:serine-type D-Ala-D-Ala carboxypeptidase activity"/>
    <property type="evidence" value="ECO:0007669"/>
    <property type="project" value="UniProtKB-EC"/>
</dbReference>
<evidence type="ECO:0000313" key="19">
    <source>
        <dbReference type="Proteomes" id="UP000594873"/>
    </source>
</evidence>
<feature type="active site" description="Acyl-ester intermediate" evidence="13">
    <location>
        <position position="56"/>
    </location>
</feature>
<dbReference type="InterPro" id="IPR015956">
    <property type="entry name" value="Peniciliin-bd_prot_C_sf"/>
</dbReference>
<dbReference type="AlphaFoldDB" id="A0A7T2LML1"/>
<evidence type="ECO:0000256" key="3">
    <source>
        <dbReference type="ARBA" id="ARBA00007164"/>
    </source>
</evidence>
<evidence type="ECO:0000313" key="18">
    <source>
        <dbReference type="EMBL" id="QPQ55704.1"/>
    </source>
</evidence>
<dbReference type="Pfam" id="PF07943">
    <property type="entry name" value="PBP5_C"/>
    <property type="match status" value="1"/>
</dbReference>
<comment type="function">
    <text evidence="1">Removes C-terminal D-alanyl residues from sugar-peptide cell wall precursors.</text>
</comment>
<dbReference type="PANTHER" id="PTHR21581:SF6">
    <property type="entry name" value="TRAFFICKING PROTEIN PARTICLE COMPLEX SUBUNIT 12"/>
    <property type="match status" value="1"/>
</dbReference>
<dbReference type="UniPathway" id="UPA00219"/>
<evidence type="ECO:0000256" key="12">
    <source>
        <dbReference type="ARBA" id="ARBA00034000"/>
    </source>
</evidence>
<organism evidence="18 19">
    <name type="scientific">Allosphingosinicella flava</name>
    <dbReference type="NCBI Taxonomy" id="2771430"/>
    <lineage>
        <taxon>Bacteria</taxon>
        <taxon>Pseudomonadati</taxon>
        <taxon>Pseudomonadota</taxon>
        <taxon>Alphaproteobacteria</taxon>
        <taxon>Sphingomonadales</taxon>
        <taxon>Sphingomonadaceae</taxon>
        <taxon>Allosphingosinicella</taxon>
    </lineage>
</organism>
<dbReference type="SUPFAM" id="SSF69189">
    <property type="entry name" value="Penicillin-binding protein associated domain"/>
    <property type="match status" value="1"/>
</dbReference>
<protein>
    <recommendedName>
        <fullName evidence="4">serine-type D-Ala-D-Ala carboxypeptidase</fullName>
        <ecNumber evidence="4">3.4.16.4</ecNumber>
    </recommendedName>
</protein>
<dbReference type="GO" id="GO:0008360">
    <property type="term" value="P:regulation of cell shape"/>
    <property type="evidence" value="ECO:0007669"/>
    <property type="project" value="UniProtKB-KW"/>
</dbReference>
<proteinExistence type="inferred from homology"/>
<evidence type="ECO:0000256" key="10">
    <source>
        <dbReference type="ARBA" id="ARBA00022984"/>
    </source>
</evidence>
<evidence type="ECO:0000256" key="2">
    <source>
        <dbReference type="ARBA" id="ARBA00004752"/>
    </source>
</evidence>
<comment type="similarity">
    <text evidence="3 15">Belongs to the peptidase S11 family.</text>
</comment>
<dbReference type="InterPro" id="IPR012338">
    <property type="entry name" value="Beta-lactam/transpept-like"/>
</dbReference>
<keyword evidence="7 16" id="KW-0732">Signal</keyword>
<feature type="chain" id="PRO_5032395992" description="serine-type D-Ala-D-Ala carboxypeptidase" evidence="16">
    <location>
        <begin position="21"/>
        <end position="389"/>
    </location>
</feature>
<dbReference type="SMART" id="SM00936">
    <property type="entry name" value="PBP5_C"/>
    <property type="match status" value="1"/>
</dbReference>
<dbReference type="EC" id="3.4.16.4" evidence="4"/>
<feature type="domain" description="Peptidase S11 D-Ala-D-Ala carboxypeptidase A C-terminal" evidence="17">
    <location>
        <begin position="282"/>
        <end position="373"/>
    </location>
</feature>
<dbReference type="GO" id="GO:0071555">
    <property type="term" value="P:cell wall organization"/>
    <property type="evidence" value="ECO:0007669"/>
    <property type="project" value="UniProtKB-KW"/>
</dbReference>
<evidence type="ECO:0000256" key="4">
    <source>
        <dbReference type="ARBA" id="ARBA00012448"/>
    </source>
</evidence>
<evidence type="ECO:0000256" key="14">
    <source>
        <dbReference type="PIRSR" id="PIRSR618044-2"/>
    </source>
</evidence>
<dbReference type="Proteomes" id="UP000594873">
    <property type="component" value="Chromosome"/>
</dbReference>
<name>A0A7T2LML1_9SPHN</name>
<dbReference type="Pfam" id="PF00768">
    <property type="entry name" value="Peptidase_S11"/>
    <property type="match status" value="1"/>
</dbReference>
<feature type="signal peptide" evidence="16">
    <location>
        <begin position="1"/>
        <end position="20"/>
    </location>
</feature>
<accession>A0A7T2LML1</accession>
<evidence type="ECO:0000259" key="17">
    <source>
        <dbReference type="SMART" id="SM00936"/>
    </source>
</evidence>
<dbReference type="GO" id="GO:0006508">
    <property type="term" value="P:proteolysis"/>
    <property type="evidence" value="ECO:0007669"/>
    <property type="project" value="UniProtKB-KW"/>
</dbReference>
<keyword evidence="10" id="KW-0573">Peptidoglycan synthesis</keyword>
<evidence type="ECO:0000256" key="7">
    <source>
        <dbReference type="ARBA" id="ARBA00022729"/>
    </source>
</evidence>
<keyword evidence="9" id="KW-0133">Cell shape</keyword>
<evidence type="ECO:0000256" key="9">
    <source>
        <dbReference type="ARBA" id="ARBA00022960"/>
    </source>
</evidence>